<feature type="transmembrane region" description="Helical" evidence="6">
    <location>
        <begin position="255"/>
        <end position="282"/>
    </location>
</feature>
<keyword evidence="3 6" id="KW-1133">Transmembrane helix</keyword>
<dbReference type="EMBL" id="KI546167">
    <property type="protein sequence ID" value="EST41828.1"/>
    <property type="molecule type" value="Genomic_DNA"/>
</dbReference>
<feature type="transmembrane region" description="Helical" evidence="6">
    <location>
        <begin position="302"/>
        <end position="325"/>
    </location>
</feature>
<feature type="transmembrane region" description="Helical" evidence="6">
    <location>
        <begin position="80"/>
        <end position="101"/>
    </location>
</feature>
<evidence type="ECO:0000256" key="5">
    <source>
        <dbReference type="SAM" id="MobiDB-lite"/>
    </source>
</evidence>
<comment type="subcellular location">
    <subcellularLocation>
        <location evidence="1">Membrane</location>
        <topology evidence="1">Multi-pass membrane protein</topology>
    </subcellularLocation>
</comment>
<sequence length="490" mass="54933">MKLGTLIGVVMTLSNTSLGAAILQLPFRFAALGVPLGITYWFLSTVFSLFLLTQLARLTHKYKAKNVTELITKTAGKKGMIILSISNTGMFFAVITVYIIIGGDYLKTIWVLIKPDAHCSAPDSFDTILCEQFRQCQGYSKKLDIYTRLIVGGCIFMLESFIGDLRVLNTISSAAVVIVLFTLIALAYRTFQSIITNQVPFLDTYINPEPKIPVKPSLIYALTSIPSFFQLYGAQMTITPIYNDLKEENYKTVKWGAIISIILTSLLYLLFGIFGIIIFYGQNQGRQYHYDNILLIFSPNDILMTIARVSYSIVIIVSFPAIIYGMRSVIMSWFNADRTLDKKGKLIFYLSGIIIVIFATILAIIVPQISIVLDLFGAIFGILIFILIPLLIIIYEDSQPDMIDSPIEDKNHESRPRVSSLPLGEGNQGQLQDLTIEDNKSIEYKSIKPINSKYNIFLWCVFGLFTVIGLNGLGFTINEIIQIKEEVCKP</sequence>
<proteinExistence type="predicted"/>
<evidence type="ECO:0000259" key="7">
    <source>
        <dbReference type="Pfam" id="PF01490"/>
    </source>
</evidence>
<gene>
    <name evidence="8" type="ORF">SS50377_18662</name>
    <name evidence="9" type="ORF">SS50377_25291</name>
</gene>
<dbReference type="InterPro" id="IPR013057">
    <property type="entry name" value="AA_transpt_TM"/>
</dbReference>
<evidence type="ECO:0000313" key="10">
    <source>
        <dbReference type="Proteomes" id="UP000018208"/>
    </source>
</evidence>
<dbReference type="Pfam" id="PF01490">
    <property type="entry name" value="Aa_trans"/>
    <property type="match status" value="1"/>
</dbReference>
<name>V6LC68_9EUKA</name>
<reference evidence="9" key="2">
    <citation type="submission" date="2020-12" db="EMBL/GenBank/DDBJ databases">
        <title>New Spironucleus salmonicida genome in near-complete chromosomes.</title>
        <authorList>
            <person name="Xu F."/>
            <person name="Kurt Z."/>
            <person name="Jimenez-Gonzalez A."/>
            <person name="Astvaldsson A."/>
            <person name="Andersson J.O."/>
            <person name="Svard S.G."/>
        </authorList>
    </citation>
    <scope>NUCLEOTIDE SEQUENCE</scope>
    <source>
        <strain evidence="9">ATCC 50377</strain>
    </source>
</reference>
<feature type="domain" description="Amino acid transporter transmembrane" evidence="7">
    <location>
        <begin position="6"/>
        <end position="392"/>
    </location>
</feature>
<keyword evidence="4 6" id="KW-0472">Membrane</keyword>
<dbReference type="VEuPathDB" id="GiardiaDB:SS50377_25291"/>
<dbReference type="Proteomes" id="UP000018208">
    <property type="component" value="Unassembled WGS sequence"/>
</dbReference>
<accession>V6LC68</accession>
<evidence type="ECO:0000256" key="6">
    <source>
        <dbReference type="SAM" id="Phobius"/>
    </source>
</evidence>
<feature type="transmembrane region" description="Helical" evidence="6">
    <location>
        <begin position="167"/>
        <end position="188"/>
    </location>
</feature>
<dbReference type="OrthoDB" id="513400at2759"/>
<keyword evidence="10" id="KW-1185">Reference proteome</keyword>
<evidence type="ECO:0000313" key="9">
    <source>
        <dbReference type="EMBL" id="KAH0573172.1"/>
    </source>
</evidence>
<feature type="transmembrane region" description="Helical" evidence="6">
    <location>
        <begin position="29"/>
        <end position="52"/>
    </location>
</feature>
<dbReference type="EMBL" id="AUWU02000005">
    <property type="protein sequence ID" value="KAH0573172.1"/>
    <property type="molecule type" value="Genomic_DNA"/>
</dbReference>
<dbReference type="InterPro" id="IPR038377">
    <property type="entry name" value="Na/Glc_symporter_sf"/>
</dbReference>
<feature type="region of interest" description="Disordered" evidence="5">
    <location>
        <begin position="405"/>
        <end position="428"/>
    </location>
</feature>
<dbReference type="GO" id="GO:0015179">
    <property type="term" value="F:L-amino acid transmembrane transporter activity"/>
    <property type="evidence" value="ECO:0007669"/>
    <property type="project" value="TreeGrafter"/>
</dbReference>
<dbReference type="Gene3D" id="1.20.1730.10">
    <property type="entry name" value="Sodium/glucose cotransporter"/>
    <property type="match status" value="1"/>
</dbReference>
<evidence type="ECO:0000256" key="4">
    <source>
        <dbReference type="ARBA" id="ARBA00023136"/>
    </source>
</evidence>
<protein>
    <submittedName>
        <fullName evidence="8">Amino acid transporter family protein</fullName>
    </submittedName>
</protein>
<reference evidence="8 9" key="1">
    <citation type="journal article" date="2014" name="PLoS Genet.">
        <title>The Genome of Spironucleus salmonicida Highlights a Fish Pathogen Adapted to Fluctuating Environments.</title>
        <authorList>
            <person name="Xu F."/>
            <person name="Jerlstrom-Hultqvist J."/>
            <person name="Einarsson E."/>
            <person name="Astvaldsson A."/>
            <person name="Svard S.G."/>
            <person name="Andersson J.O."/>
        </authorList>
    </citation>
    <scope>NUCLEOTIDE SEQUENCE</scope>
    <source>
        <strain evidence="9">ATCC 50377</strain>
    </source>
</reference>
<dbReference type="AlphaFoldDB" id="V6LC68"/>
<organism evidence="8">
    <name type="scientific">Spironucleus salmonicida</name>
    <dbReference type="NCBI Taxonomy" id="348837"/>
    <lineage>
        <taxon>Eukaryota</taxon>
        <taxon>Metamonada</taxon>
        <taxon>Diplomonadida</taxon>
        <taxon>Hexamitidae</taxon>
        <taxon>Hexamitinae</taxon>
        <taxon>Spironucleus</taxon>
    </lineage>
</organism>
<dbReference type="PANTHER" id="PTHR22950">
    <property type="entry name" value="AMINO ACID TRANSPORTER"/>
    <property type="match status" value="1"/>
</dbReference>
<evidence type="ECO:0000313" key="8">
    <source>
        <dbReference type="EMBL" id="EST41828.1"/>
    </source>
</evidence>
<feature type="compositionally biased region" description="Basic and acidic residues" evidence="5">
    <location>
        <begin position="407"/>
        <end position="416"/>
    </location>
</feature>
<evidence type="ECO:0000256" key="3">
    <source>
        <dbReference type="ARBA" id="ARBA00022989"/>
    </source>
</evidence>
<feature type="transmembrane region" description="Helical" evidence="6">
    <location>
        <begin position="456"/>
        <end position="477"/>
    </location>
</feature>
<dbReference type="GO" id="GO:0016020">
    <property type="term" value="C:membrane"/>
    <property type="evidence" value="ECO:0007669"/>
    <property type="project" value="UniProtKB-SubCell"/>
</dbReference>
<keyword evidence="2 6" id="KW-0812">Transmembrane</keyword>
<evidence type="ECO:0000256" key="2">
    <source>
        <dbReference type="ARBA" id="ARBA00022692"/>
    </source>
</evidence>
<evidence type="ECO:0000256" key="1">
    <source>
        <dbReference type="ARBA" id="ARBA00004141"/>
    </source>
</evidence>
<feature type="transmembrane region" description="Helical" evidence="6">
    <location>
        <begin position="346"/>
        <end position="369"/>
    </location>
</feature>
<feature type="transmembrane region" description="Helical" evidence="6">
    <location>
        <begin position="375"/>
        <end position="395"/>
    </location>
</feature>